<keyword evidence="1" id="KW-0132">Cell division</keyword>
<organism evidence="4 5">
    <name type="scientific">Pseudoscardovia radai</name>
    <dbReference type="NCBI Taxonomy" id="987066"/>
    <lineage>
        <taxon>Bacteria</taxon>
        <taxon>Bacillati</taxon>
        <taxon>Actinomycetota</taxon>
        <taxon>Actinomycetes</taxon>
        <taxon>Bifidobacteriales</taxon>
        <taxon>Bifidobacteriaceae</taxon>
        <taxon>Pseudoscardovia</taxon>
    </lineage>
</organism>
<sequence length="296" mass="30667">MGSLSESTTERTTIGDLNKRFGVDIGTGQAAPVTITSLADDLQSVTPGALFIVGRGVHVSDELITAAADRGAYAVLLPTSMRSRFGSSDPDIPLLFGDLSSEDLSSLAAQMAGYPANQLAIFAVCGNGSAGAAEALADLLHVLGNPVGLISNGNSYSLERDLVFSYPIGGLQVESMLFGAMEDGATSVVIDASDDTLLPGSLAGVSIDVCGLTNLMGGESGRTTHALMVSSLERYSPQISENTHATGRTSDSDEIAHENLPGTGERDLSMGIAMVMQAGIRKNGIRNALRVVRDFT</sequence>
<name>A0A261EY63_9BIFI</name>
<accession>A0A261EY63</accession>
<feature type="compositionally biased region" description="Polar residues" evidence="3">
    <location>
        <begin position="238"/>
        <end position="249"/>
    </location>
</feature>
<dbReference type="RefSeq" id="WP_094660681.1">
    <property type="nucleotide sequence ID" value="NZ_MWWR01000006.1"/>
</dbReference>
<dbReference type="Proteomes" id="UP000216725">
    <property type="component" value="Unassembled WGS sequence"/>
</dbReference>
<dbReference type="PANTHER" id="PTHR23135:SF4">
    <property type="entry name" value="UDP-N-ACETYLMURAMOYL-L-ALANYL-D-GLUTAMATE--2,6-DIAMINOPIMELATE LIGASE MURE HOMOLOG, CHLOROPLASTIC"/>
    <property type="match status" value="1"/>
</dbReference>
<keyword evidence="5" id="KW-1185">Reference proteome</keyword>
<evidence type="ECO:0000256" key="1">
    <source>
        <dbReference type="ARBA" id="ARBA00022618"/>
    </source>
</evidence>
<evidence type="ECO:0000256" key="2">
    <source>
        <dbReference type="ARBA" id="ARBA00023306"/>
    </source>
</evidence>
<evidence type="ECO:0000313" key="4">
    <source>
        <dbReference type="EMBL" id="OZG51777.1"/>
    </source>
</evidence>
<evidence type="ECO:0000313" key="5">
    <source>
        <dbReference type="Proteomes" id="UP000216725"/>
    </source>
</evidence>
<dbReference type="SUPFAM" id="SSF63418">
    <property type="entry name" value="MurE/MurF N-terminal domain"/>
    <property type="match status" value="1"/>
</dbReference>
<dbReference type="EMBL" id="MWWR01000006">
    <property type="protein sequence ID" value="OZG51777.1"/>
    <property type="molecule type" value="Genomic_DNA"/>
</dbReference>
<dbReference type="GO" id="GO:0051301">
    <property type="term" value="P:cell division"/>
    <property type="evidence" value="ECO:0007669"/>
    <property type="project" value="UniProtKB-KW"/>
</dbReference>
<gene>
    <name evidence="4" type="ORF">PSRA_0857</name>
</gene>
<dbReference type="InterPro" id="IPR035911">
    <property type="entry name" value="MurE/MurF_N"/>
</dbReference>
<evidence type="ECO:0000256" key="3">
    <source>
        <dbReference type="SAM" id="MobiDB-lite"/>
    </source>
</evidence>
<feature type="region of interest" description="Disordered" evidence="3">
    <location>
        <begin position="238"/>
        <end position="264"/>
    </location>
</feature>
<keyword evidence="2" id="KW-0131">Cell cycle</keyword>
<protein>
    <submittedName>
        <fullName evidence="4">UDP-N-acetylmuramyl peptide synthase</fullName>
    </submittedName>
</protein>
<dbReference type="PANTHER" id="PTHR23135">
    <property type="entry name" value="MUR LIGASE FAMILY MEMBER"/>
    <property type="match status" value="1"/>
</dbReference>
<reference evidence="4 5" key="1">
    <citation type="journal article" date="2017" name="BMC Genomics">
        <title>Comparative genomic and phylogenomic analyses of the Bifidobacteriaceae family.</title>
        <authorList>
            <person name="Lugli G.A."/>
            <person name="Milani C."/>
            <person name="Turroni F."/>
            <person name="Duranti S."/>
            <person name="Mancabelli L."/>
            <person name="Mangifesta M."/>
            <person name="Ferrario C."/>
            <person name="Modesto M."/>
            <person name="Mattarelli P."/>
            <person name="Jiri K."/>
            <person name="van Sinderen D."/>
            <person name="Ventura M."/>
        </authorList>
    </citation>
    <scope>NUCLEOTIDE SEQUENCE [LARGE SCALE GENOMIC DNA]</scope>
    <source>
        <strain evidence="4 5">DSM 24742</strain>
    </source>
</reference>
<proteinExistence type="predicted"/>
<dbReference type="AlphaFoldDB" id="A0A261EY63"/>
<dbReference type="OrthoDB" id="3242635at2"/>
<comment type="caution">
    <text evidence="4">The sequence shown here is derived from an EMBL/GenBank/DDBJ whole genome shotgun (WGS) entry which is preliminary data.</text>
</comment>